<proteinExistence type="inferred from homology"/>
<comment type="similarity">
    <text evidence="1">Belongs to the IL-6 superfamily.</text>
</comment>
<name>A0A7K9ZQ56_9CORV</name>
<dbReference type="GO" id="GO:0006955">
    <property type="term" value="P:immune response"/>
    <property type="evidence" value="ECO:0007669"/>
    <property type="project" value="InterPro"/>
</dbReference>
<dbReference type="Proteomes" id="UP000537234">
    <property type="component" value="Unassembled WGS sequence"/>
</dbReference>
<protein>
    <recommendedName>
        <fullName evidence="1">Interleukin-12 subunit alpha</fullName>
        <shortName evidence="1">IL-12A</shortName>
    </recommendedName>
</protein>
<feature type="non-terminal residue" evidence="2">
    <location>
        <position position="105"/>
    </location>
</feature>
<dbReference type="GO" id="GO:0005125">
    <property type="term" value="F:cytokine activity"/>
    <property type="evidence" value="ECO:0007669"/>
    <property type="project" value="UniProtKB-KW"/>
</dbReference>
<evidence type="ECO:0000313" key="3">
    <source>
        <dbReference type="Proteomes" id="UP000537234"/>
    </source>
</evidence>
<dbReference type="GO" id="GO:0005615">
    <property type="term" value="C:extracellular space"/>
    <property type="evidence" value="ECO:0007669"/>
    <property type="project" value="UniProtKB-KW"/>
</dbReference>
<dbReference type="GO" id="GO:0008083">
    <property type="term" value="F:growth factor activity"/>
    <property type="evidence" value="ECO:0007669"/>
    <property type="project" value="UniProtKB-KW"/>
</dbReference>
<dbReference type="Gene3D" id="1.20.1250.10">
    <property type="match status" value="1"/>
</dbReference>
<dbReference type="InterPro" id="IPR009079">
    <property type="entry name" value="4_helix_cytokine-like_core"/>
</dbReference>
<dbReference type="GO" id="GO:0005143">
    <property type="term" value="F:interleukin-12 receptor binding"/>
    <property type="evidence" value="ECO:0007669"/>
    <property type="project" value="InterPro"/>
</dbReference>
<gene>
    <name evidence="2" type="primary">Il12a</name>
    <name evidence="1" type="synonym">IL12A</name>
    <name evidence="2" type="ORF">DICMEG_R05779</name>
</gene>
<feature type="non-terminal residue" evidence="2">
    <location>
        <position position="1"/>
    </location>
</feature>
<sequence length="105" mass="11714">QELGTLGFECTSEEVDLEDITENQINTIKACTDPGVKQPETGRNRDKISVLPHTHSHISQQFPLSQGKCLQGISQDLRAYRAQLRNLGDPQLLVTLDGMMEVRIP</sequence>
<keyword evidence="1" id="KW-0339">Growth factor</keyword>
<dbReference type="InterPro" id="IPR004281">
    <property type="entry name" value="IL-12_alpha"/>
</dbReference>
<organism evidence="2 3">
    <name type="scientific">Dicrurus megarhynchus</name>
    <dbReference type="NCBI Taxonomy" id="450177"/>
    <lineage>
        <taxon>Eukaryota</taxon>
        <taxon>Metazoa</taxon>
        <taxon>Chordata</taxon>
        <taxon>Craniata</taxon>
        <taxon>Vertebrata</taxon>
        <taxon>Euteleostomi</taxon>
        <taxon>Archelosauria</taxon>
        <taxon>Archosauria</taxon>
        <taxon>Dinosauria</taxon>
        <taxon>Saurischia</taxon>
        <taxon>Theropoda</taxon>
        <taxon>Coelurosauria</taxon>
        <taxon>Aves</taxon>
        <taxon>Neognathae</taxon>
        <taxon>Neoaves</taxon>
        <taxon>Telluraves</taxon>
        <taxon>Australaves</taxon>
        <taxon>Passeriformes</taxon>
        <taxon>Corvoidea</taxon>
        <taxon>Dicruridae</taxon>
        <taxon>Dicrurus</taxon>
    </lineage>
</organism>
<reference evidence="2 3" key="1">
    <citation type="submission" date="2019-09" db="EMBL/GenBank/DDBJ databases">
        <title>Bird 10,000 Genomes (B10K) Project - Family phase.</title>
        <authorList>
            <person name="Zhang G."/>
        </authorList>
    </citation>
    <scope>NUCLEOTIDE SEQUENCE [LARGE SCALE GENOMIC DNA]</scope>
    <source>
        <strain evidence="2">B10K-DU-001-48</strain>
        <tissue evidence="2">Muscle</tissue>
    </source>
</reference>
<comment type="caution">
    <text evidence="2">The sequence shown here is derived from an EMBL/GenBank/DDBJ whole genome shotgun (WGS) entry which is preliminary data.</text>
</comment>
<evidence type="ECO:0000256" key="1">
    <source>
        <dbReference type="RuleBase" id="RU363133"/>
    </source>
</evidence>
<dbReference type="AlphaFoldDB" id="A0A7K9ZQ56"/>
<keyword evidence="1" id="KW-0964">Secreted</keyword>
<dbReference type="Pfam" id="PF03039">
    <property type="entry name" value="IL12"/>
    <property type="match status" value="1"/>
</dbReference>
<keyword evidence="1" id="KW-0202">Cytokine</keyword>
<comment type="subunit">
    <text evidence="1">Heterodimer with IL12B; disulfide-linked. The heterodimer is known as interleukin IL-12.</text>
</comment>
<keyword evidence="3" id="KW-1185">Reference proteome</keyword>
<comment type="subcellular location">
    <subcellularLocation>
        <location evidence="1">Secreted</location>
    </subcellularLocation>
</comment>
<dbReference type="SUPFAM" id="SSF47266">
    <property type="entry name" value="4-helical cytokines"/>
    <property type="match status" value="1"/>
</dbReference>
<accession>A0A7K9ZQ56</accession>
<dbReference type="EMBL" id="VXAD01007731">
    <property type="protein sequence ID" value="NXJ24623.1"/>
    <property type="molecule type" value="Genomic_DNA"/>
</dbReference>
<evidence type="ECO:0000313" key="2">
    <source>
        <dbReference type="EMBL" id="NXJ24623.1"/>
    </source>
</evidence>
<keyword evidence="1" id="KW-1015">Disulfide bond</keyword>